<gene>
    <name evidence="3" type="ORF">Lspi_0816</name>
</gene>
<protein>
    <recommendedName>
        <fullName evidence="5">Transmembrane protein</fullName>
    </recommendedName>
</protein>
<evidence type="ECO:0000256" key="1">
    <source>
        <dbReference type="SAM" id="Coils"/>
    </source>
</evidence>
<dbReference type="AlphaFoldDB" id="A0A0W0Z6D1"/>
<keyword evidence="2" id="KW-0812">Transmembrane</keyword>
<dbReference type="RefSeq" id="WP_058482761.1">
    <property type="nucleotide sequence ID" value="NZ_CAAAII010000002.1"/>
</dbReference>
<accession>A0A0W0Z6D1</accession>
<keyword evidence="2" id="KW-1133">Transmembrane helix</keyword>
<dbReference type="Proteomes" id="UP000054877">
    <property type="component" value="Unassembled WGS sequence"/>
</dbReference>
<name>A0A0W0Z6D1_LEGSP</name>
<reference evidence="3 4" key="1">
    <citation type="submission" date="2015-11" db="EMBL/GenBank/DDBJ databases">
        <title>Genomic analysis of 38 Legionella species identifies large and diverse effector repertoires.</title>
        <authorList>
            <person name="Burstein D."/>
            <person name="Amaro F."/>
            <person name="Zusman T."/>
            <person name="Lifshitz Z."/>
            <person name="Cohen O."/>
            <person name="Gilbert J.A."/>
            <person name="Pupko T."/>
            <person name="Shuman H.A."/>
            <person name="Segal G."/>
        </authorList>
    </citation>
    <scope>NUCLEOTIDE SEQUENCE [LARGE SCALE GENOMIC DNA]</scope>
    <source>
        <strain evidence="3 4">Mt.St.Helens-9</strain>
    </source>
</reference>
<keyword evidence="2" id="KW-0472">Membrane</keyword>
<feature type="transmembrane region" description="Helical" evidence="2">
    <location>
        <begin position="12"/>
        <end position="33"/>
    </location>
</feature>
<proteinExistence type="predicted"/>
<organism evidence="3 4">
    <name type="scientific">Legionella spiritensis</name>
    <dbReference type="NCBI Taxonomy" id="452"/>
    <lineage>
        <taxon>Bacteria</taxon>
        <taxon>Pseudomonadati</taxon>
        <taxon>Pseudomonadota</taxon>
        <taxon>Gammaproteobacteria</taxon>
        <taxon>Legionellales</taxon>
        <taxon>Legionellaceae</taxon>
        <taxon>Legionella</taxon>
    </lineage>
</organism>
<feature type="transmembrane region" description="Helical" evidence="2">
    <location>
        <begin position="53"/>
        <end position="78"/>
    </location>
</feature>
<keyword evidence="4" id="KW-1185">Reference proteome</keyword>
<dbReference type="EMBL" id="LNYX01000012">
    <property type="protein sequence ID" value="KTD64649.1"/>
    <property type="molecule type" value="Genomic_DNA"/>
</dbReference>
<evidence type="ECO:0008006" key="5">
    <source>
        <dbReference type="Google" id="ProtNLM"/>
    </source>
</evidence>
<evidence type="ECO:0000256" key="2">
    <source>
        <dbReference type="SAM" id="Phobius"/>
    </source>
</evidence>
<evidence type="ECO:0000313" key="4">
    <source>
        <dbReference type="Proteomes" id="UP000054877"/>
    </source>
</evidence>
<dbReference type="STRING" id="452.Lspi_0816"/>
<feature type="coiled-coil region" evidence="1">
    <location>
        <begin position="83"/>
        <end position="117"/>
    </location>
</feature>
<dbReference type="PATRIC" id="fig|452.5.peg.894"/>
<evidence type="ECO:0000313" key="3">
    <source>
        <dbReference type="EMBL" id="KTD64649.1"/>
    </source>
</evidence>
<keyword evidence="1" id="KW-0175">Coiled coil</keyword>
<sequence>MTKDSRRWSSYVKPIVLVITIAVLFAFWEHYLFRHFLGTFDHKGTAMQKSANGYLFFYRAWPLWSFPLFLGVVITALWKGRAVSRSRQRLKLLEKERVRQQAALHDLEAALRTCQREAVLADYSADDDAPEKVRELVQSYDELKENYLASLNLIEKLLLKIKE</sequence>
<comment type="caution">
    <text evidence="3">The sequence shown here is derived from an EMBL/GenBank/DDBJ whole genome shotgun (WGS) entry which is preliminary data.</text>
</comment>